<evidence type="ECO:0000313" key="3">
    <source>
        <dbReference type="EnsemblPlants" id="Solyc04g050880.1.1"/>
    </source>
</evidence>
<reference evidence="3" key="2">
    <citation type="submission" date="2015-06" db="UniProtKB">
        <authorList>
            <consortium name="EnsemblPlants"/>
        </authorList>
    </citation>
    <scope>IDENTIFICATION</scope>
    <source>
        <strain evidence="3">cv. Heinz 1706</strain>
    </source>
</reference>
<dbReference type="Pfam" id="PF25475">
    <property type="entry name" value="DUF7903"/>
    <property type="match status" value="1"/>
</dbReference>
<reference evidence="3" key="1">
    <citation type="journal article" date="2012" name="Nature">
        <title>The tomato genome sequence provides insights into fleshy fruit evolution.</title>
        <authorList>
            <consortium name="Tomato Genome Consortium"/>
        </authorList>
    </citation>
    <scope>NUCLEOTIDE SEQUENCE [LARGE SCALE GENOMIC DNA]</scope>
    <source>
        <strain evidence="3">cv. Heinz 1706</strain>
    </source>
</reference>
<dbReference type="InParanoid" id="K4BS50"/>
<organism evidence="3">
    <name type="scientific">Solanum lycopersicum</name>
    <name type="common">Tomato</name>
    <name type="synonym">Lycopersicon esculentum</name>
    <dbReference type="NCBI Taxonomy" id="4081"/>
    <lineage>
        <taxon>Eukaryota</taxon>
        <taxon>Viridiplantae</taxon>
        <taxon>Streptophyta</taxon>
        <taxon>Embryophyta</taxon>
        <taxon>Tracheophyta</taxon>
        <taxon>Spermatophyta</taxon>
        <taxon>Magnoliopsida</taxon>
        <taxon>eudicotyledons</taxon>
        <taxon>Gunneridae</taxon>
        <taxon>Pentapetalae</taxon>
        <taxon>asterids</taxon>
        <taxon>lamiids</taxon>
        <taxon>Solanales</taxon>
        <taxon>Solanaceae</taxon>
        <taxon>Solanoideae</taxon>
        <taxon>Solaneae</taxon>
        <taxon>Solanum</taxon>
        <taxon>Solanum subgen. Lycopersicon</taxon>
    </lineage>
</organism>
<evidence type="ECO:0000256" key="1">
    <source>
        <dbReference type="SAM" id="SignalP"/>
    </source>
</evidence>
<dbReference type="InterPro" id="IPR057225">
    <property type="entry name" value="DUF7903"/>
</dbReference>
<dbReference type="Proteomes" id="UP000004994">
    <property type="component" value="Chromosome 4"/>
</dbReference>
<sequence length="140" mass="15988">MVLRWLSLLFSNFVSCQPLTVFCILLRSKFRQRSSIVGSNGSKGIRNGFIDTPWLLVAASVKEDLFLSFQQIKLEMEEADMPQVKLSVVARFEQIIFYRNSSICEESLETTPLSEVTVGKMKRIFDANSPTYELHRTPSC</sequence>
<keyword evidence="4" id="KW-1185">Reference proteome</keyword>
<dbReference type="Gramene" id="Solyc04g050880.1.1">
    <property type="protein sequence ID" value="Solyc04g050880.1.1"/>
    <property type="gene ID" value="Solyc04g050880.1"/>
</dbReference>
<feature type="signal peptide" evidence="1">
    <location>
        <begin position="1"/>
        <end position="16"/>
    </location>
</feature>
<evidence type="ECO:0000259" key="2">
    <source>
        <dbReference type="Pfam" id="PF25475"/>
    </source>
</evidence>
<proteinExistence type="predicted"/>
<feature type="domain" description="DUF7903" evidence="2">
    <location>
        <begin position="44"/>
        <end position="131"/>
    </location>
</feature>
<keyword evidence="1" id="KW-0732">Signal</keyword>
<evidence type="ECO:0000313" key="4">
    <source>
        <dbReference type="Proteomes" id="UP000004994"/>
    </source>
</evidence>
<feature type="chain" id="PRO_5003876302" description="DUF7903 domain-containing protein" evidence="1">
    <location>
        <begin position="17"/>
        <end position="140"/>
    </location>
</feature>
<dbReference type="AlphaFoldDB" id="K4BS50"/>
<accession>K4BS50</accession>
<dbReference type="EnsemblPlants" id="Solyc04g050880.1.1">
    <property type="protein sequence ID" value="Solyc04g050880.1.1"/>
    <property type="gene ID" value="Solyc04g050880.1"/>
</dbReference>
<protein>
    <recommendedName>
        <fullName evidence="2">DUF7903 domain-containing protein</fullName>
    </recommendedName>
</protein>
<dbReference type="HOGENOM" id="CLU_1838630_0_0_1"/>
<name>K4BS50_SOLLC</name>
<dbReference type="PANTHER" id="PTHR35481">
    <property type="entry name" value="DNA-DIRECTED RNA POLYMERASE SUBUNIT ALPHA"/>
    <property type="match status" value="1"/>
</dbReference>
<dbReference type="PaxDb" id="4081-Solyc04g050880.1.1"/>
<dbReference type="PANTHER" id="PTHR35481:SF1">
    <property type="entry name" value="DNA-DIRECTED RNA POLYMERASE SUBUNIT ALPHA"/>
    <property type="match status" value="1"/>
</dbReference>
<dbReference type="PhylomeDB" id="K4BS50"/>